<keyword evidence="6" id="KW-1003">Cell membrane</keyword>
<keyword evidence="15 18" id="KW-0472">Membrane</keyword>
<evidence type="ECO:0000256" key="11">
    <source>
        <dbReference type="ARBA" id="ARBA00022840"/>
    </source>
</evidence>
<comment type="caution">
    <text evidence="20">The sequence shown here is derived from an EMBL/GenBank/DDBJ whole genome shotgun (WGS) entry which is preliminary data.</text>
</comment>
<feature type="transmembrane region" description="Helical" evidence="18">
    <location>
        <begin position="780"/>
        <end position="800"/>
    </location>
</feature>
<evidence type="ECO:0000256" key="5">
    <source>
        <dbReference type="ARBA" id="ARBA00013555"/>
    </source>
</evidence>
<dbReference type="PRINTS" id="PR01836">
    <property type="entry name" value="MGATPASE"/>
</dbReference>
<dbReference type="Gene3D" id="3.40.50.1000">
    <property type="entry name" value="HAD superfamily/HAD-like"/>
    <property type="match status" value="1"/>
</dbReference>
<keyword evidence="7" id="KW-0997">Cell inner membrane</keyword>
<evidence type="ECO:0000256" key="4">
    <source>
        <dbReference type="ARBA" id="ARBA00012786"/>
    </source>
</evidence>
<dbReference type="InterPro" id="IPR036412">
    <property type="entry name" value="HAD-like_sf"/>
</dbReference>
<dbReference type="SUPFAM" id="SSF81665">
    <property type="entry name" value="Calcium ATPase, transmembrane domain M"/>
    <property type="match status" value="1"/>
</dbReference>
<feature type="transmembrane region" description="Helical" evidence="18">
    <location>
        <begin position="244"/>
        <end position="268"/>
    </location>
</feature>
<evidence type="ECO:0000256" key="10">
    <source>
        <dbReference type="ARBA" id="ARBA00022741"/>
    </source>
</evidence>
<reference evidence="20" key="1">
    <citation type="journal article" date="2020" name="mSystems">
        <title>Genome- and Community-Level Interaction Insights into Carbon Utilization and Element Cycling Functions of Hydrothermarchaeota in Hydrothermal Sediment.</title>
        <authorList>
            <person name="Zhou Z."/>
            <person name="Liu Y."/>
            <person name="Xu W."/>
            <person name="Pan J."/>
            <person name="Luo Z.H."/>
            <person name="Li M."/>
        </authorList>
    </citation>
    <scope>NUCLEOTIDE SEQUENCE [LARGE SCALE GENOMIC DNA]</scope>
    <source>
        <strain evidence="20">SpSt-114</strain>
    </source>
</reference>
<evidence type="ECO:0000256" key="3">
    <source>
        <dbReference type="ARBA" id="ARBA00008746"/>
    </source>
</evidence>
<dbReference type="InterPro" id="IPR008250">
    <property type="entry name" value="ATPase_P-typ_transduc_dom_A_sf"/>
</dbReference>
<evidence type="ECO:0000256" key="17">
    <source>
        <dbReference type="ARBA" id="ARBA00047295"/>
    </source>
</evidence>
<dbReference type="InterPro" id="IPR059000">
    <property type="entry name" value="ATPase_P-type_domA"/>
</dbReference>
<evidence type="ECO:0000256" key="9">
    <source>
        <dbReference type="ARBA" id="ARBA00022692"/>
    </source>
</evidence>
<keyword evidence="8" id="KW-0597">Phosphoprotein</keyword>
<dbReference type="Pfam" id="PF00122">
    <property type="entry name" value="E1-E2_ATPase"/>
    <property type="match status" value="1"/>
</dbReference>
<dbReference type="Gene3D" id="1.20.1110.10">
    <property type="entry name" value="Calcium-transporting ATPase, transmembrane domain"/>
    <property type="match status" value="1"/>
</dbReference>
<evidence type="ECO:0000256" key="14">
    <source>
        <dbReference type="ARBA" id="ARBA00022989"/>
    </source>
</evidence>
<keyword evidence="11" id="KW-0067">ATP-binding</keyword>
<evidence type="ECO:0000256" key="7">
    <source>
        <dbReference type="ARBA" id="ARBA00022519"/>
    </source>
</evidence>
<dbReference type="GO" id="GO:0016887">
    <property type="term" value="F:ATP hydrolysis activity"/>
    <property type="evidence" value="ECO:0007669"/>
    <property type="project" value="InterPro"/>
</dbReference>
<comment type="subcellular location">
    <subcellularLocation>
        <location evidence="2">Cell inner membrane</location>
        <topology evidence="2">Multi-pass membrane protein</topology>
    </subcellularLocation>
</comment>
<evidence type="ECO:0000256" key="6">
    <source>
        <dbReference type="ARBA" id="ARBA00022475"/>
    </source>
</evidence>
<feature type="transmembrane region" description="Helical" evidence="18">
    <location>
        <begin position="686"/>
        <end position="709"/>
    </location>
</feature>
<accession>A0A7C5X053</accession>
<dbReference type="SFLD" id="SFLDS00003">
    <property type="entry name" value="Haloacid_Dehalogenase"/>
    <property type="match status" value="1"/>
</dbReference>
<dbReference type="GO" id="GO:0015444">
    <property type="term" value="F:P-type magnesium transporter activity"/>
    <property type="evidence" value="ECO:0007669"/>
    <property type="project" value="UniProtKB-EC"/>
</dbReference>
<feature type="transmembrane region" description="Helical" evidence="18">
    <location>
        <begin position="747"/>
        <end position="768"/>
    </location>
</feature>
<dbReference type="InterPro" id="IPR023299">
    <property type="entry name" value="ATPase_P-typ_cyto_dom_N"/>
</dbReference>
<feature type="transmembrane region" description="Helical" evidence="18">
    <location>
        <begin position="617"/>
        <end position="641"/>
    </location>
</feature>
<dbReference type="GO" id="GO:0005524">
    <property type="term" value="F:ATP binding"/>
    <property type="evidence" value="ECO:0007669"/>
    <property type="project" value="UniProtKB-KW"/>
</dbReference>
<dbReference type="SMART" id="SM00831">
    <property type="entry name" value="Cation_ATPase_N"/>
    <property type="match status" value="1"/>
</dbReference>
<feature type="transmembrane region" description="Helical" evidence="18">
    <location>
        <begin position="217"/>
        <end position="238"/>
    </location>
</feature>
<organism evidence="20">
    <name type="scientific">Thermocrinis ruber</name>
    <dbReference type="NCBI Taxonomy" id="75906"/>
    <lineage>
        <taxon>Bacteria</taxon>
        <taxon>Pseudomonadati</taxon>
        <taxon>Aquificota</taxon>
        <taxon>Aquificia</taxon>
        <taxon>Aquificales</taxon>
        <taxon>Aquificaceae</taxon>
        <taxon>Thermocrinis</taxon>
    </lineage>
</organism>
<evidence type="ECO:0000256" key="16">
    <source>
        <dbReference type="ARBA" id="ARBA00029806"/>
    </source>
</evidence>
<evidence type="ECO:0000259" key="19">
    <source>
        <dbReference type="SMART" id="SM00831"/>
    </source>
</evidence>
<dbReference type="SUPFAM" id="SSF81660">
    <property type="entry name" value="Metal cation-transporting ATPase, ATP-binding domain N"/>
    <property type="match status" value="1"/>
</dbReference>
<dbReference type="InterPro" id="IPR006068">
    <property type="entry name" value="ATPase_P-typ_cation-transptr_C"/>
</dbReference>
<comment type="catalytic activity">
    <reaction evidence="17">
        <text>Mg(2+)(out) + ATP + H2O = Mg(2+)(in) + ADP + phosphate + H(+)</text>
        <dbReference type="Rhea" id="RHEA:10260"/>
        <dbReference type="ChEBI" id="CHEBI:15377"/>
        <dbReference type="ChEBI" id="CHEBI:15378"/>
        <dbReference type="ChEBI" id="CHEBI:18420"/>
        <dbReference type="ChEBI" id="CHEBI:30616"/>
        <dbReference type="ChEBI" id="CHEBI:43474"/>
        <dbReference type="ChEBI" id="CHEBI:456216"/>
        <dbReference type="EC" id="7.2.2.14"/>
    </reaction>
</comment>
<name>A0A7C5X053_9AQUI</name>
<dbReference type="InterPro" id="IPR001757">
    <property type="entry name" value="P_typ_ATPase"/>
</dbReference>
<dbReference type="EMBL" id="DSAC01000024">
    <property type="protein sequence ID" value="HHO73375.1"/>
    <property type="molecule type" value="Genomic_DNA"/>
</dbReference>
<evidence type="ECO:0000256" key="13">
    <source>
        <dbReference type="ARBA" id="ARBA00022967"/>
    </source>
</evidence>
<protein>
    <recommendedName>
        <fullName evidence="5">Magnesium-transporting ATPase, P-type 1</fullName>
        <ecNumber evidence="4">7.2.2.14</ecNumber>
    </recommendedName>
    <alternativeName>
        <fullName evidence="16">Mg(2+) transport ATPase, P-type 1</fullName>
    </alternativeName>
</protein>
<evidence type="ECO:0000256" key="18">
    <source>
        <dbReference type="SAM" id="Phobius"/>
    </source>
</evidence>
<feature type="domain" description="Cation-transporting P-type ATPase N-terminal" evidence="19">
    <location>
        <begin position="4"/>
        <end position="64"/>
    </location>
</feature>
<dbReference type="InterPro" id="IPR023214">
    <property type="entry name" value="HAD_sf"/>
</dbReference>
<dbReference type="Pfam" id="PF13246">
    <property type="entry name" value="Cation_ATPase"/>
    <property type="match status" value="1"/>
</dbReference>
<dbReference type="PANTHER" id="PTHR42861">
    <property type="entry name" value="CALCIUM-TRANSPORTING ATPASE"/>
    <property type="match status" value="1"/>
</dbReference>
<keyword evidence="13" id="KW-1278">Translocase</keyword>
<keyword evidence="12" id="KW-0460">Magnesium</keyword>
<dbReference type="NCBIfam" id="TIGR01494">
    <property type="entry name" value="ATPase_P-type"/>
    <property type="match status" value="2"/>
</dbReference>
<dbReference type="SUPFAM" id="SSF81653">
    <property type="entry name" value="Calcium ATPase, transduction domain A"/>
    <property type="match status" value="1"/>
</dbReference>
<keyword evidence="9 18" id="KW-0812">Transmembrane</keyword>
<dbReference type="Pfam" id="PF00690">
    <property type="entry name" value="Cation_ATPase_N"/>
    <property type="match status" value="1"/>
</dbReference>
<evidence type="ECO:0000256" key="15">
    <source>
        <dbReference type="ARBA" id="ARBA00023136"/>
    </source>
</evidence>
<dbReference type="SFLD" id="SFLDG00002">
    <property type="entry name" value="C1.7:_P-type_atpase_like"/>
    <property type="match status" value="1"/>
</dbReference>
<dbReference type="Gene3D" id="3.40.1110.10">
    <property type="entry name" value="Calcium-transporting ATPase, cytoplasmic domain N"/>
    <property type="match status" value="1"/>
</dbReference>
<keyword evidence="14 18" id="KW-1133">Transmembrane helix</keyword>
<gene>
    <name evidence="20" type="primary">mgtA</name>
    <name evidence="20" type="ORF">ENN04_01910</name>
</gene>
<dbReference type="PROSITE" id="PS00154">
    <property type="entry name" value="ATPASE_E1_E2"/>
    <property type="match status" value="1"/>
</dbReference>
<proteinExistence type="inferred from homology"/>
<dbReference type="InterPro" id="IPR018303">
    <property type="entry name" value="ATPase_P-typ_P_site"/>
</dbReference>
<dbReference type="InterPro" id="IPR044492">
    <property type="entry name" value="P_typ_ATPase_HD_dom"/>
</dbReference>
<dbReference type="NCBIfam" id="TIGR01524">
    <property type="entry name" value="ATPase-IIIB_Mg"/>
    <property type="match status" value="1"/>
</dbReference>
<feature type="transmembrane region" description="Helical" evidence="18">
    <location>
        <begin position="715"/>
        <end position="735"/>
    </location>
</feature>
<dbReference type="EC" id="7.2.2.14" evidence="4"/>
<comment type="similarity">
    <text evidence="3">Belongs to the cation transport ATPase (P-type) (TC 3.A.3) family. Type IIIB subfamily.</text>
</comment>
<dbReference type="SFLD" id="SFLDF00027">
    <property type="entry name" value="p-type_atpase"/>
    <property type="match status" value="1"/>
</dbReference>
<evidence type="ECO:0000256" key="1">
    <source>
        <dbReference type="ARBA" id="ARBA00003954"/>
    </source>
</evidence>
<sequence length="810" mass="90978">MGDLPFDISGLSSEEAQKRLKKYGYNRVKERSRLSDWEIFLNQFKNPYTILLLFTAMLSAFLGEKTDALIIVGIVLTGGLLDFWQERQAHRAVEKLLSMVKVRSSVIRDGKEMEIPAEEIVPEDIVILRAGDMVPAEGVLIKEKDLFVNEALMTGEAYPVEKKVGDYLYMATHVVSGFGIMKVLKTGKDTEYGKIVEKLKLGKGETDFERGLRHFGYVLLETATILILLVLTINAYYGRGVINSLLFALSLGIGIAPVLLPAVVSVGLSYGARHMARKGAIVKRLASIENFGSMNLLCCDKTGTLTVGKMQIYAFKNALNEDDQKVALFAYINSYFQTGYKNPIDEAIIESMKSQDISDYEKLDELPYDFNRKRLSVLVKKGEEKLLITKGAYSHLLEVCSYAQLGGEVVELQHALKDIEKIYTDYSRRGFRLIAVAFKPTEKEHISYSDEKGEIFLGFVIMHDPLREDAKELVRELLSLGVELKIITGDNKLVAQYVAEELGLGGNIMDGNDLRNLSEEALINKVRETSVFAELSPSQKDRVVLALRKAGYTVGYLGDGINDVSAMRSADVAISVENAVDVAKESADIVLLRKDLRTIIDAVLEGRKTFLNTMKYLFLQTSSNFGNVFSMAGASLIVPFLPMLPKQVLMLNLLTDTAVMAIPTDEVDRDWTKSPKKWDMNFIKRFMVIFGLLSSVFDYITFFFLLYITGASSDIFRSTWFLEGLFTQILVILSLRTKKFFLKSKPSGLLLITVFGVGLVGIVIPFIPLGKMLELRPLSMPFYLFVFLVTLFYLASVEIVKRFFYKKYDL</sequence>
<dbReference type="Pfam" id="PF00689">
    <property type="entry name" value="Cation_ATPase_C"/>
    <property type="match status" value="1"/>
</dbReference>
<dbReference type="InterPro" id="IPR004014">
    <property type="entry name" value="ATPase_P-typ_cation-transptr_N"/>
</dbReference>
<evidence type="ECO:0000256" key="8">
    <source>
        <dbReference type="ARBA" id="ARBA00022553"/>
    </source>
</evidence>
<evidence type="ECO:0000313" key="20">
    <source>
        <dbReference type="EMBL" id="HHO73375.1"/>
    </source>
</evidence>
<dbReference type="AlphaFoldDB" id="A0A7C5X053"/>
<dbReference type="GO" id="GO:0005886">
    <property type="term" value="C:plasma membrane"/>
    <property type="evidence" value="ECO:0007669"/>
    <property type="project" value="UniProtKB-SubCell"/>
</dbReference>
<keyword evidence="10" id="KW-0547">Nucleotide-binding</keyword>
<dbReference type="Gene3D" id="2.70.150.10">
    <property type="entry name" value="Calcium-transporting ATPase, cytoplasmic transduction domain A"/>
    <property type="match status" value="1"/>
</dbReference>
<evidence type="ECO:0000256" key="12">
    <source>
        <dbReference type="ARBA" id="ARBA00022842"/>
    </source>
</evidence>
<dbReference type="InterPro" id="IPR023298">
    <property type="entry name" value="ATPase_P-typ_TM_dom_sf"/>
</dbReference>
<dbReference type="InterPro" id="IPR006415">
    <property type="entry name" value="P-type_ATPase_IIIB"/>
</dbReference>
<dbReference type="SUPFAM" id="SSF56784">
    <property type="entry name" value="HAD-like"/>
    <property type="match status" value="1"/>
</dbReference>
<comment type="function">
    <text evidence="1">Mediates magnesium influx to the cytosol.</text>
</comment>
<evidence type="ECO:0000256" key="2">
    <source>
        <dbReference type="ARBA" id="ARBA00004429"/>
    </source>
</evidence>